<evidence type="ECO:0000259" key="1">
    <source>
        <dbReference type="Pfam" id="PF18137"/>
    </source>
</evidence>
<evidence type="ECO:0000313" key="2">
    <source>
        <dbReference type="EMBL" id="CAD7697342.1"/>
    </source>
</evidence>
<keyword evidence="3" id="KW-1185">Reference proteome</keyword>
<dbReference type="GO" id="GO:0031261">
    <property type="term" value="C:DNA replication preinitiation complex"/>
    <property type="evidence" value="ECO:0007669"/>
    <property type="project" value="TreeGrafter"/>
</dbReference>
<dbReference type="PANTHER" id="PTHR12748:SF0">
    <property type="entry name" value="ORIGIN RECOGNITION COMPLEX SUBUNIT 3"/>
    <property type="match status" value="1"/>
</dbReference>
<dbReference type="GO" id="GO:0003688">
    <property type="term" value="F:DNA replication origin binding"/>
    <property type="evidence" value="ECO:0007669"/>
    <property type="project" value="TreeGrafter"/>
</dbReference>
<dbReference type="InterPro" id="IPR020795">
    <property type="entry name" value="ORC3"/>
</dbReference>
<accession>A0A8S1IQC9</accession>
<name>A0A8S1IQC9_9CHLO</name>
<dbReference type="GO" id="GO:0005656">
    <property type="term" value="C:nuclear pre-replicative complex"/>
    <property type="evidence" value="ECO:0007669"/>
    <property type="project" value="TreeGrafter"/>
</dbReference>
<dbReference type="GO" id="GO:0006270">
    <property type="term" value="P:DNA replication initiation"/>
    <property type="evidence" value="ECO:0007669"/>
    <property type="project" value="TreeGrafter"/>
</dbReference>
<proteinExistence type="predicted"/>
<dbReference type="OrthoDB" id="10265211at2759"/>
<protein>
    <recommendedName>
        <fullName evidence="1">Origin recognition complex subunit 3 winged helix C-terminal domain-containing protein</fullName>
    </recommendedName>
</protein>
<reference evidence="2" key="1">
    <citation type="submission" date="2020-12" db="EMBL/GenBank/DDBJ databases">
        <authorList>
            <person name="Iha C."/>
        </authorList>
    </citation>
    <scope>NUCLEOTIDE SEQUENCE</scope>
</reference>
<dbReference type="InterPro" id="IPR040855">
    <property type="entry name" value="ORC_WH_C"/>
</dbReference>
<evidence type="ECO:0000313" key="3">
    <source>
        <dbReference type="Proteomes" id="UP000708148"/>
    </source>
</evidence>
<dbReference type="Pfam" id="PF18137">
    <property type="entry name" value="WHD_ORC"/>
    <property type="match status" value="1"/>
</dbReference>
<dbReference type="Proteomes" id="UP000708148">
    <property type="component" value="Unassembled WGS sequence"/>
</dbReference>
<dbReference type="GO" id="GO:0005664">
    <property type="term" value="C:nuclear origin of replication recognition complex"/>
    <property type="evidence" value="ECO:0007669"/>
    <property type="project" value="InterPro"/>
</dbReference>
<feature type="domain" description="Origin recognition complex subunit 3 winged helix C-terminal" evidence="1">
    <location>
        <begin position="99"/>
        <end position="210"/>
    </location>
</feature>
<organism evidence="2 3">
    <name type="scientific">Ostreobium quekettii</name>
    <dbReference type="NCBI Taxonomy" id="121088"/>
    <lineage>
        <taxon>Eukaryota</taxon>
        <taxon>Viridiplantae</taxon>
        <taxon>Chlorophyta</taxon>
        <taxon>core chlorophytes</taxon>
        <taxon>Ulvophyceae</taxon>
        <taxon>TCBD clade</taxon>
        <taxon>Bryopsidales</taxon>
        <taxon>Ostreobineae</taxon>
        <taxon>Ostreobiaceae</taxon>
        <taxon>Ostreobium</taxon>
    </lineage>
</organism>
<comment type="caution">
    <text evidence="2">The sequence shown here is derived from an EMBL/GenBank/DDBJ whole genome shotgun (WGS) entry which is preliminary data.</text>
</comment>
<gene>
    <name evidence="2" type="ORF">OSTQU699_LOCUS2703</name>
</gene>
<dbReference type="AlphaFoldDB" id="A0A8S1IQC9"/>
<sequence length="220" mass="24380">MGYGFLKQEDDARLGRLDELMLNATRPLGVHVADGQLKGQDKTHTISLNMSTLHKRVESLFRRVVCKYLQTCPSQVPASAAFTLAKGRAMREHVLAAPRLAIHNALVSPEEYLRLGKRPRGLNHPEDASIAYQGYLKHGGESICLVDWLEDFCECSGVHVMDNKECQGRRQKETAVDGKEALARFEGAVADLQVAGVVRPTKRRACGVLKCNMYMECGKA</sequence>
<dbReference type="PANTHER" id="PTHR12748">
    <property type="entry name" value="ORIGIN RECOGNITION COMPLEX SUBUNIT 3"/>
    <property type="match status" value="1"/>
</dbReference>
<dbReference type="EMBL" id="CAJHUC010000644">
    <property type="protein sequence ID" value="CAD7697342.1"/>
    <property type="molecule type" value="Genomic_DNA"/>
</dbReference>